<name>A0A398AY04_9BACI</name>
<comment type="caution">
    <text evidence="1">The sequence shown here is derived from an EMBL/GenBank/DDBJ whole genome shotgun (WGS) entry which is preliminary data.</text>
</comment>
<gene>
    <name evidence="1" type="ORF">D1970_19020</name>
</gene>
<dbReference type="RefSeq" id="WP_119114435.1">
    <property type="nucleotide sequence ID" value="NZ_CBCSEO010000012.1"/>
</dbReference>
<dbReference type="OrthoDB" id="2697418at2"/>
<organism evidence="1 2">
    <name type="scientific">Mesobacillus zeae</name>
    <dbReference type="NCBI Taxonomy" id="1917180"/>
    <lineage>
        <taxon>Bacteria</taxon>
        <taxon>Bacillati</taxon>
        <taxon>Bacillota</taxon>
        <taxon>Bacilli</taxon>
        <taxon>Bacillales</taxon>
        <taxon>Bacillaceae</taxon>
        <taxon>Mesobacillus</taxon>
    </lineage>
</organism>
<reference evidence="1 2" key="1">
    <citation type="submission" date="2018-08" db="EMBL/GenBank/DDBJ databases">
        <title>Bacillus jemisoniae sp. nov., Bacillus chryseoplanitiae sp. nov., Bacillus resnikiae sp. nov., and Bacillus frankliniae sp. nov., isolated from Viking spacecraft and associated surfaces.</title>
        <authorList>
            <person name="Seuylemezian A."/>
            <person name="Vaishampayan P."/>
        </authorList>
    </citation>
    <scope>NUCLEOTIDE SEQUENCE [LARGE SCALE GENOMIC DNA]</scope>
    <source>
        <strain evidence="1 2">JJ-247</strain>
    </source>
</reference>
<dbReference type="AlphaFoldDB" id="A0A398AY04"/>
<keyword evidence="2" id="KW-1185">Reference proteome</keyword>
<evidence type="ECO:0000313" key="1">
    <source>
        <dbReference type="EMBL" id="RID82497.1"/>
    </source>
</evidence>
<evidence type="ECO:0008006" key="3">
    <source>
        <dbReference type="Google" id="ProtNLM"/>
    </source>
</evidence>
<sequence length="270" mass="31793">MTIKSGLINKFEEYSQFATLEEFNHHMEMWMAEYKHEFTKGELVGLKRLVRFAAKIPGVCNAKIGTVLKAIHEEYQDMGISRSTFKRMIIKAKNFGIFTVYETERKNGSQSSNLYIFNRFTNNEPPKEEIMNRHNKTINPSETNINKINKREQAPANEHSTVVDNESTPEDHLFVSDRVPNSFVQLVKYFYPEAKSIEEFWRMSTIAAYRNNREKETETLLSVSLDSFRQLVRKLKSKVTVKNPIAYYTGILNKKFHEMYFEELYEMEFC</sequence>
<accession>A0A398AY04</accession>
<protein>
    <recommendedName>
        <fullName evidence="3">Helix-turn-helix domain-containing protein</fullName>
    </recommendedName>
</protein>
<dbReference type="Proteomes" id="UP000265816">
    <property type="component" value="Unassembled WGS sequence"/>
</dbReference>
<evidence type="ECO:0000313" key="2">
    <source>
        <dbReference type="Proteomes" id="UP000265816"/>
    </source>
</evidence>
<dbReference type="EMBL" id="QWVT01000037">
    <property type="protein sequence ID" value="RID82497.1"/>
    <property type="molecule type" value="Genomic_DNA"/>
</dbReference>
<proteinExistence type="predicted"/>